<dbReference type="AlphaFoldDB" id="A0A5K7Z3G7"/>
<name>A0A5K7Z3G7_9BACT</name>
<evidence type="ECO:0000313" key="1">
    <source>
        <dbReference type="EMBL" id="BBO73014.1"/>
    </source>
</evidence>
<gene>
    <name evidence="1" type="ORF">DSCW_04310</name>
</gene>
<keyword evidence="2" id="KW-1185">Reference proteome</keyword>
<proteinExistence type="predicted"/>
<accession>A0A5K7Z3G7</accession>
<sequence length="54" mass="5886">MEIGAESGESGAKSNKIELDTDFHGYTRIKNVFPFSEAEIITPDPCSSAEIRVP</sequence>
<dbReference type="Proteomes" id="UP000427769">
    <property type="component" value="Chromosome"/>
</dbReference>
<dbReference type="KEGG" id="dwd:DSCW_04310"/>
<dbReference type="EMBL" id="AP021875">
    <property type="protein sequence ID" value="BBO73014.1"/>
    <property type="molecule type" value="Genomic_DNA"/>
</dbReference>
<reference evidence="1 2" key="1">
    <citation type="submission" date="2019-11" db="EMBL/GenBank/DDBJ databases">
        <title>Comparative genomics of hydrocarbon-degrading Desulfosarcina strains.</title>
        <authorList>
            <person name="Watanabe M."/>
            <person name="Kojima H."/>
            <person name="Fukui M."/>
        </authorList>
    </citation>
    <scope>NUCLEOTIDE SEQUENCE [LARGE SCALE GENOMIC DNA]</scope>
    <source>
        <strain evidence="1 2">PP31</strain>
    </source>
</reference>
<evidence type="ECO:0000313" key="2">
    <source>
        <dbReference type="Proteomes" id="UP000427769"/>
    </source>
</evidence>
<organism evidence="1 2">
    <name type="scientific">Desulfosarcina widdelii</name>
    <dbReference type="NCBI Taxonomy" id="947919"/>
    <lineage>
        <taxon>Bacteria</taxon>
        <taxon>Pseudomonadati</taxon>
        <taxon>Thermodesulfobacteriota</taxon>
        <taxon>Desulfobacteria</taxon>
        <taxon>Desulfobacterales</taxon>
        <taxon>Desulfosarcinaceae</taxon>
        <taxon>Desulfosarcina</taxon>
    </lineage>
</organism>
<protein>
    <submittedName>
        <fullName evidence="1">Uncharacterized protein</fullName>
    </submittedName>
</protein>